<feature type="transmembrane region" description="Helical" evidence="9">
    <location>
        <begin position="234"/>
        <end position="258"/>
    </location>
</feature>
<dbReference type="KEGG" id="paeb:NCGM1900_1390"/>
<comment type="similarity">
    <text evidence="2">Belongs to the amino acid-polyamine-organocation (APC) superfamily. Basic amino acid/polyamine antiporter (APA) (TC 2.A.3.2) family.</text>
</comment>
<comment type="subcellular location">
    <subcellularLocation>
        <location evidence="1">Cell membrane</location>
        <topology evidence="1">Multi-pass membrane protein</topology>
    </subcellularLocation>
</comment>
<name>A0A080VJ11_PSEAI</name>
<evidence type="ECO:0000256" key="9">
    <source>
        <dbReference type="SAM" id="Phobius"/>
    </source>
</evidence>
<feature type="transmembrane region" description="Helical" evidence="9">
    <location>
        <begin position="361"/>
        <end position="384"/>
    </location>
</feature>
<reference evidence="10 17" key="3">
    <citation type="submission" date="2019-11" db="EMBL/GenBank/DDBJ databases">
        <title>Genomes of ocular Pseudomonas aeruginosa isolates.</title>
        <authorList>
            <person name="Khan M."/>
            <person name="Rice S.A."/>
            <person name="Willcox M.D.P."/>
            <person name="Stapleton F."/>
        </authorList>
    </citation>
    <scope>NUCLEOTIDE SEQUENCE [LARGE SCALE GENOMIC DNA]</scope>
    <source>
        <strain evidence="10 17">PA221</strain>
    </source>
</reference>
<dbReference type="InterPro" id="IPR050367">
    <property type="entry name" value="APC_superfamily"/>
</dbReference>
<keyword evidence="8 9" id="KW-0472">Membrane</keyword>
<dbReference type="InterPro" id="IPR002293">
    <property type="entry name" value="AA/rel_permease1"/>
</dbReference>
<reference evidence="11" key="4">
    <citation type="submission" date="2020-01" db="EMBL/GenBank/DDBJ databases">
        <title>Bacteria Cultured from War Wounds Associated with the Conflict in Eastern Ukraine.</title>
        <authorList>
            <person name="Snesrud E."/>
            <person name="Galac M.R."/>
            <person name="Mc Gann P."/>
            <person name="Valentine K."/>
            <person name="Viacheslav K."/>
        </authorList>
    </citation>
    <scope>NUCLEOTIDE SEQUENCE</scope>
    <source>
        <strain evidence="11">VNMU148</strain>
    </source>
</reference>
<keyword evidence="6" id="KW-0029">Amino-acid transport</keyword>
<evidence type="ECO:0000313" key="14">
    <source>
        <dbReference type="EMBL" id="WOS75730.1"/>
    </source>
</evidence>
<feature type="transmembrane region" description="Helical" evidence="9">
    <location>
        <begin position="336"/>
        <end position="355"/>
    </location>
</feature>
<sequence length="472" mass="49910">MADSDKGKLGLPALTALVVGGIIGSGIFSLPQNMAEGAGAGAILIAWAITFVGMLTLTRIFQWLSTTRPELDDGVYGYAREGFGEYLGFNAAWGYWISAWVGNAGYLVVLFSALGSFGALAFFGDGTTWPALLGELTVLWLMHAFVLHGVHNAAITNAIVTLAKVVPIALFILCVALAFRIETFHLDFWGSPALGSVTRQVETTMLYTVWVFLGIESATVYASHARHAADVSRATLLGFVVTLLLLVCVSVLSLGVVPQHELAQMKNPSMAQVMAAAVGPWGATLINVGLIVSVGGALLAWTMLAVEMLYLASRGPTHTAPALFGRTNAVETPAPALWLTSTLISALLLVAFLNASGYNALIQLATSMALIPYLLCAGFCLKLVARRPHSGAMLALALLGTLYGVWLIYAAGLKYLLLSMILYAPGLGFFLHARRQRGLPAFGNRAEGSVAALVLVLALAALWMIGSGRLSL</sequence>
<dbReference type="RefSeq" id="WP_003082465.1">
    <property type="nucleotide sequence ID" value="NZ_AP014622.1"/>
</dbReference>
<reference evidence="14" key="5">
    <citation type="submission" date="2023-06" db="EMBL/GenBank/DDBJ databases">
        <authorList>
            <consortium name="Clinical and Environmental Microbiology Branch: Whole genome sequencing antimicrobial resistance pathogens in the healthcare setting"/>
        </authorList>
    </citation>
    <scope>NUCLEOTIDE SEQUENCE</scope>
    <source>
        <strain evidence="14">2021CK-01020</strain>
    </source>
</reference>
<dbReference type="GO" id="GO:0022857">
    <property type="term" value="F:transmembrane transporter activity"/>
    <property type="evidence" value="ECO:0007669"/>
    <property type="project" value="InterPro"/>
</dbReference>
<evidence type="ECO:0000313" key="10">
    <source>
        <dbReference type="EMBL" id="MUI34077.1"/>
    </source>
</evidence>
<accession>A0A080VJ11</accession>
<evidence type="ECO:0000313" key="17">
    <source>
        <dbReference type="Proteomes" id="UP000433532"/>
    </source>
</evidence>
<dbReference type="Proteomes" id="UP000270834">
    <property type="component" value="Unassembled WGS sequence"/>
</dbReference>
<feature type="transmembrane region" description="Helical" evidence="9">
    <location>
        <begin position="415"/>
        <end position="434"/>
    </location>
</feature>
<protein>
    <submittedName>
        <fullName evidence="12">Amino acid permease</fullName>
    </submittedName>
    <submittedName>
        <fullName evidence="14">Basic amino acid/polyamine antiporter</fullName>
    </submittedName>
</protein>
<proteinExistence type="inferred from homology"/>
<dbReference type="Proteomes" id="UP000194857">
    <property type="component" value="Unassembled WGS sequence"/>
</dbReference>
<evidence type="ECO:0000313" key="16">
    <source>
        <dbReference type="Proteomes" id="UP000270834"/>
    </source>
</evidence>
<feature type="transmembrane region" description="Helical" evidence="9">
    <location>
        <begin position="104"/>
        <end position="123"/>
    </location>
</feature>
<dbReference type="Proteomes" id="UP000433532">
    <property type="component" value="Unassembled WGS sequence"/>
</dbReference>
<dbReference type="EMBL" id="NFFZ01000003">
    <property type="protein sequence ID" value="OTI64012.1"/>
    <property type="molecule type" value="Genomic_DNA"/>
</dbReference>
<feature type="transmembrane region" description="Helical" evidence="9">
    <location>
        <begin position="204"/>
        <end position="222"/>
    </location>
</feature>
<reference evidence="14" key="6">
    <citation type="submission" date="2023-10" db="EMBL/GenBank/DDBJ databases">
        <title>Pathogen: clinical or host-associated sample.</title>
        <authorList>
            <person name="Hergert J."/>
            <person name="Casey R."/>
            <person name="Wagner J."/>
            <person name="Young E.L."/>
            <person name="Oakeson K.F."/>
        </authorList>
    </citation>
    <scope>NUCLEOTIDE SEQUENCE</scope>
    <source>
        <strain evidence="14">2021CK-01020</strain>
    </source>
</reference>
<evidence type="ECO:0000256" key="7">
    <source>
        <dbReference type="ARBA" id="ARBA00022989"/>
    </source>
</evidence>
<dbReference type="PANTHER" id="PTHR42770:SF4">
    <property type="entry name" value="ARGININE_ORNITHINE ANTIPORTER-RELATED"/>
    <property type="match status" value="1"/>
</dbReference>
<dbReference type="AlphaFoldDB" id="A0A080VJ11"/>
<dbReference type="EMBL" id="RBSQ01001405">
    <property type="protein sequence ID" value="RMS44599.1"/>
    <property type="molecule type" value="Genomic_DNA"/>
</dbReference>
<organism evidence="12 15">
    <name type="scientific">Pseudomonas aeruginosa</name>
    <dbReference type="NCBI Taxonomy" id="287"/>
    <lineage>
        <taxon>Bacteria</taxon>
        <taxon>Pseudomonadati</taxon>
        <taxon>Pseudomonadota</taxon>
        <taxon>Gammaproteobacteria</taxon>
        <taxon>Pseudomonadales</taxon>
        <taxon>Pseudomonadaceae</taxon>
        <taxon>Pseudomonas</taxon>
    </lineage>
</organism>
<dbReference type="GO" id="GO:0005886">
    <property type="term" value="C:plasma membrane"/>
    <property type="evidence" value="ECO:0007669"/>
    <property type="project" value="UniProtKB-SubCell"/>
</dbReference>
<evidence type="ECO:0000256" key="1">
    <source>
        <dbReference type="ARBA" id="ARBA00004651"/>
    </source>
</evidence>
<feature type="transmembrane region" description="Helical" evidence="9">
    <location>
        <begin position="391"/>
        <end position="409"/>
    </location>
</feature>
<keyword evidence="4" id="KW-1003">Cell membrane</keyword>
<dbReference type="Proteomes" id="UP000644192">
    <property type="component" value="Unassembled WGS sequence"/>
</dbReference>
<keyword evidence="7 9" id="KW-1133">Transmembrane helix</keyword>
<dbReference type="PANTHER" id="PTHR42770">
    <property type="entry name" value="AMINO ACID TRANSPORTER-RELATED"/>
    <property type="match status" value="1"/>
</dbReference>
<evidence type="ECO:0000256" key="4">
    <source>
        <dbReference type="ARBA" id="ARBA00022475"/>
    </source>
</evidence>
<feature type="transmembrane region" description="Helical" evidence="9">
    <location>
        <begin position="159"/>
        <end position="181"/>
    </location>
</feature>
<dbReference type="Proteomes" id="UP001297540">
    <property type="component" value="Chromosome"/>
</dbReference>
<reference evidence="12 15" key="1">
    <citation type="submission" date="2017-05" db="EMBL/GenBank/DDBJ databases">
        <authorList>
            <person name="Song R."/>
            <person name="Chenine A.L."/>
            <person name="Ruprecht R.M."/>
        </authorList>
    </citation>
    <scope>NUCLEOTIDE SEQUENCE [LARGE SCALE GENOMIC DNA]</scope>
    <source>
        <strain evidence="12 15">S567_C10_BS</strain>
    </source>
</reference>
<evidence type="ECO:0000313" key="11">
    <source>
        <dbReference type="EMBL" id="MZZ11791.1"/>
    </source>
</evidence>
<dbReference type="GO" id="GO:0006865">
    <property type="term" value="P:amino acid transport"/>
    <property type="evidence" value="ECO:0007669"/>
    <property type="project" value="UniProtKB-KW"/>
</dbReference>
<reference evidence="13 16" key="2">
    <citation type="submission" date="2018-08" db="EMBL/GenBank/DDBJ databases">
        <title>Recombination of ecologically and evolutionarily significant loci maintains genetic cohesion in the Pseudomonas syringae species complex.</title>
        <authorList>
            <person name="Dillon M."/>
            <person name="Thakur S."/>
            <person name="Almeida R.N.D."/>
            <person name="Weir B.S."/>
            <person name="Guttman D.S."/>
        </authorList>
    </citation>
    <scope>NUCLEOTIDE SEQUENCE [LARGE SCALE GENOMIC DNA]</scope>
    <source>
        <strain evidence="13 16">ICMP 7846</strain>
    </source>
</reference>
<evidence type="ECO:0000313" key="13">
    <source>
        <dbReference type="EMBL" id="RMS44599.1"/>
    </source>
</evidence>
<dbReference type="EMBL" id="WXZT01000003">
    <property type="protein sequence ID" value="MZZ11791.1"/>
    <property type="molecule type" value="Genomic_DNA"/>
</dbReference>
<evidence type="ECO:0000256" key="5">
    <source>
        <dbReference type="ARBA" id="ARBA00022692"/>
    </source>
</evidence>
<feature type="transmembrane region" description="Helical" evidence="9">
    <location>
        <begin position="278"/>
        <end position="304"/>
    </location>
</feature>
<evidence type="ECO:0000256" key="3">
    <source>
        <dbReference type="ARBA" id="ARBA00022448"/>
    </source>
</evidence>
<dbReference type="EMBL" id="CP136986">
    <property type="protein sequence ID" value="WOS75730.1"/>
    <property type="molecule type" value="Genomic_DNA"/>
</dbReference>
<dbReference type="Gene3D" id="1.20.1740.10">
    <property type="entry name" value="Amino acid/polyamine transporter I"/>
    <property type="match status" value="1"/>
</dbReference>
<keyword evidence="3" id="KW-0813">Transport</keyword>
<evidence type="ECO:0000256" key="8">
    <source>
        <dbReference type="ARBA" id="ARBA00023136"/>
    </source>
</evidence>
<keyword evidence="5 9" id="KW-0812">Transmembrane</keyword>
<evidence type="ECO:0000313" key="12">
    <source>
        <dbReference type="EMBL" id="OTI64012.1"/>
    </source>
</evidence>
<feature type="transmembrane region" description="Helical" evidence="9">
    <location>
        <begin position="9"/>
        <end position="28"/>
    </location>
</feature>
<dbReference type="NCBIfam" id="TIGR00905">
    <property type="entry name" value="2A0302"/>
    <property type="match status" value="1"/>
</dbReference>
<gene>
    <name evidence="13" type="ORF">ALP65_03355</name>
    <name evidence="12" type="ORF">CAZ10_07290</name>
    <name evidence="10" type="ORF">GNQ48_03595</name>
    <name evidence="11" type="ORF">GUL26_06005</name>
    <name evidence="14" type="ORF">L4V69_24860</name>
</gene>
<evidence type="ECO:0000256" key="6">
    <source>
        <dbReference type="ARBA" id="ARBA00022970"/>
    </source>
</evidence>
<dbReference type="PIRSF" id="PIRSF006060">
    <property type="entry name" value="AA_transporter"/>
    <property type="match status" value="1"/>
</dbReference>
<feature type="transmembrane region" description="Helical" evidence="9">
    <location>
        <begin position="446"/>
        <end position="466"/>
    </location>
</feature>
<dbReference type="EMBL" id="WOAD01000001">
    <property type="protein sequence ID" value="MUI34077.1"/>
    <property type="molecule type" value="Genomic_DNA"/>
</dbReference>
<dbReference type="InterPro" id="IPR004754">
    <property type="entry name" value="Amino_acid_antiprt"/>
</dbReference>
<evidence type="ECO:0000256" key="2">
    <source>
        <dbReference type="ARBA" id="ARBA00008220"/>
    </source>
</evidence>
<feature type="transmembrane region" description="Helical" evidence="9">
    <location>
        <begin position="129"/>
        <end position="147"/>
    </location>
</feature>
<evidence type="ECO:0000313" key="15">
    <source>
        <dbReference type="Proteomes" id="UP000194857"/>
    </source>
</evidence>
<dbReference type="Pfam" id="PF13520">
    <property type="entry name" value="AA_permease_2"/>
    <property type="match status" value="1"/>
</dbReference>
<feature type="transmembrane region" description="Helical" evidence="9">
    <location>
        <begin position="40"/>
        <end position="61"/>
    </location>
</feature>